<evidence type="ECO:0000256" key="9">
    <source>
        <dbReference type="ARBA" id="ARBA00022801"/>
    </source>
</evidence>
<dbReference type="AlphaFoldDB" id="A0A0R1HQG5"/>
<dbReference type="InterPro" id="IPR009027">
    <property type="entry name" value="Ribosomal_bL9/RNase_H1_N"/>
</dbReference>
<evidence type="ECO:0000256" key="7">
    <source>
        <dbReference type="ARBA" id="ARBA00022723"/>
    </source>
</evidence>
<proteinExistence type="inferred from homology"/>
<evidence type="ECO:0000256" key="2">
    <source>
        <dbReference type="ARBA" id="ARBA00001946"/>
    </source>
</evidence>
<dbReference type="InterPro" id="IPR036397">
    <property type="entry name" value="RNaseH_sf"/>
</dbReference>
<evidence type="ECO:0000256" key="11">
    <source>
        <dbReference type="SAM" id="MobiDB-lite"/>
    </source>
</evidence>
<dbReference type="PANTHER" id="PTHR10642">
    <property type="entry name" value="RIBONUCLEASE H1"/>
    <property type="match status" value="1"/>
</dbReference>
<dbReference type="PATRIC" id="fig|1302272.5.peg.994"/>
<feature type="region of interest" description="Disordered" evidence="11">
    <location>
        <begin position="243"/>
        <end position="295"/>
    </location>
</feature>
<dbReference type="EMBL" id="AZCX01000002">
    <property type="protein sequence ID" value="KRK48671.1"/>
    <property type="molecule type" value="Genomic_DNA"/>
</dbReference>
<evidence type="ECO:0000256" key="3">
    <source>
        <dbReference type="ARBA" id="ARBA00005300"/>
    </source>
</evidence>
<accession>A0A0R1HQG5</accession>
<dbReference type="PROSITE" id="PS50879">
    <property type="entry name" value="RNASE_H_1"/>
    <property type="match status" value="1"/>
</dbReference>
<keyword evidence="7" id="KW-0479">Metal-binding</keyword>
<dbReference type="InterPro" id="IPR012337">
    <property type="entry name" value="RNaseH-like_sf"/>
</dbReference>
<organism evidence="13 14">
    <name type="scientific">Secundilactobacillus kimchicus JCM 15530</name>
    <dbReference type="NCBI Taxonomy" id="1302272"/>
    <lineage>
        <taxon>Bacteria</taxon>
        <taxon>Bacillati</taxon>
        <taxon>Bacillota</taxon>
        <taxon>Bacilli</taxon>
        <taxon>Lactobacillales</taxon>
        <taxon>Lactobacillaceae</taxon>
        <taxon>Secundilactobacillus</taxon>
    </lineage>
</organism>
<protein>
    <recommendedName>
        <fullName evidence="5">ribonuclease H</fullName>
        <ecNumber evidence="5">3.1.26.4</ecNumber>
    </recommendedName>
</protein>
<dbReference type="Pfam" id="PF00075">
    <property type="entry name" value="RNase_H"/>
    <property type="match status" value="1"/>
</dbReference>
<dbReference type="InterPro" id="IPR002156">
    <property type="entry name" value="RNaseH_domain"/>
</dbReference>
<comment type="catalytic activity">
    <reaction evidence="1">
        <text>Endonucleolytic cleavage to 5'-phosphomonoester.</text>
        <dbReference type="EC" id="3.1.26.4"/>
    </reaction>
</comment>
<dbReference type="PANTHER" id="PTHR10642:SF26">
    <property type="entry name" value="RIBONUCLEASE H1"/>
    <property type="match status" value="1"/>
</dbReference>
<keyword evidence="6" id="KW-0540">Nuclease</keyword>
<comment type="caution">
    <text evidence="13">The sequence shown here is derived from an EMBL/GenBank/DDBJ whole genome shotgun (WGS) entry which is preliminary data.</text>
</comment>
<dbReference type="SUPFAM" id="SSF55658">
    <property type="entry name" value="L9 N-domain-like"/>
    <property type="match status" value="1"/>
</dbReference>
<evidence type="ECO:0000256" key="5">
    <source>
        <dbReference type="ARBA" id="ARBA00012180"/>
    </source>
</evidence>
<evidence type="ECO:0000259" key="12">
    <source>
        <dbReference type="PROSITE" id="PS50879"/>
    </source>
</evidence>
<dbReference type="Pfam" id="PF01693">
    <property type="entry name" value="Cauli_VI"/>
    <property type="match status" value="1"/>
</dbReference>
<dbReference type="SUPFAM" id="SSF53098">
    <property type="entry name" value="Ribonuclease H-like"/>
    <property type="match status" value="1"/>
</dbReference>
<dbReference type="EC" id="3.1.26.4" evidence="5"/>
<dbReference type="InterPro" id="IPR022892">
    <property type="entry name" value="RNaseHI"/>
</dbReference>
<dbReference type="Gene3D" id="3.30.420.10">
    <property type="entry name" value="Ribonuclease H-like superfamily/Ribonuclease H"/>
    <property type="match status" value="1"/>
</dbReference>
<evidence type="ECO:0000313" key="14">
    <source>
        <dbReference type="Proteomes" id="UP000050911"/>
    </source>
</evidence>
<dbReference type="InterPro" id="IPR050092">
    <property type="entry name" value="RNase_H"/>
</dbReference>
<keyword evidence="9" id="KW-0378">Hydrolase</keyword>
<gene>
    <name evidence="13" type="ORF">FC96_GL000988</name>
</gene>
<reference evidence="13 14" key="1">
    <citation type="journal article" date="2015" name="Genome Announc.">
        <title>Expanding the biotechnology potential of lactobacilli through comparative genomics of 213 strains and associated genera.</title>
        <authorList>
            <person name="Sun Z."/>
            <person name="Harris H.M."/>
            <person name="McCann A."/>
            <person name="Guo C."/>
            <person name="Argimon S."/>
            <person name="Zhang W."/>
            <person name="Yang X."/>
            <person name="Jeffery I.B."/>
            <person name="Cooney J.C."/>
            <person name="Kagawa T.F."/>
            <person name="Liu W."/>
            <person name="Song Y."/>
            <person name="Salvetti E."/>
            <person name="Wrobel A."/>
            <person name="Rasinkangas P."/>
            <person name="Parkhill J."/>
            <person name="Rea M.C."/>
            <person name="O'Sullivan O."/>
            <person name="Ritari J."/>
            <person name="Douillard F.P."/>
            <person name="Paul Ross R."/>
            <person name="Yang R."/>
            <person name="Briner A.E."/>
            <person name="Felis G.E."/>
            <person name="de Vos W.M."/>
            <person name="Barrangou R."/>
            <person name="Klaenhammer T.R."/>
            <person name="Caufield P.W."/>
            <person name="Cui Y."/>
            <person name="Zhang H."/>
            <person name="O'Toole P.W."/>
        </authorList>
    </citation>
    <scope>NUCLEOTIDE SEQUENCE [LARGE SCALE GENOMIC DNA]</scope>
    <source>
        <strain evidence="13 14">JCM 15530</strain>
    </source>
</reference>
<dbReference type="InterPro" id="IPR037056">
    <property type="entry name" value="RNase_H1_N_sf"/>
</dbReference>
<comment type="subunit">
    <text evidence="4">Monomer.</text>
</comment>
<evidence type="ECO:0000313" key="13">
    <source>
        <dbReference type="EMBL" id="KRK48671.1"/>
    </source>
</evidence>
<dbReference type="Gene3D" id="3.40.970.10">
    <property type="entry name" value="Ribonuclease H1, N-terminal domain"/>
    <property type="match status" value="1"/>
</dbReference>
<dbReference type="CDD" id="cd09278">
    <property type="entry name" value="RNase_HI_prokaryote_like"/>
    <property type="match status" value="1"/>
</dbReference>
<comment type="cofactor">
    <cofactor evidence="2">
        <name>Mg(2+)</name>
        <dbReference type="ChEBI" id="CHEBI:18420"/>
    </cofactor>
</comment>
<name>A0A0R1HQG5_9LACO</name>
<keyword evidence="14" id="KW-1185">Reference proteome</keyword>
<dbReference type="InterPro" id="IPR011320">
    <property type="entry name" value="RNase_H1_N"/>
</dbReference>
<evidence type="ECO:0000256" key="6">
    <source>
        <dbReference type="ARBA" id="ARBA00022722"/>
    </source>
</evidence>
<keyword evidence="10" id="KW-0460">Magnesium</keyword>
<dbReference type="STRING" id="1302272.FC96_GL000988"/>
<dbReference type="Proteomes" id="UP000050911">
    <property type="component" value="Unassembled WGS sequence"/>
</dbReference>
<evidence type="ECO:0000256" key="8">
    <source>
        <dbReference type="ARBA" id="ARBA00022759"/>
    </source>
</evidence>
<keyword evidence="8" id="KW-0255">Endonuclease</keyword>
<evidence type="ECO:0000256" key="1">
    <source>
        <dbReference type="ARBA" id="ARBA00000077"/>
    </source>
</evidence>
<feature type="compositionally biased region" description="Low complexity" evidence="11">
    <location>
        <begin position="258"/>
        <end position="268"/>
    </location>
</feature>
<comment type="similarity">
    <text evidence="3">Belongs to the RNase H family.</text>
</comment>
<dbReference type="GO" id="GO:0003676">
    <property type="term" value="F:nucleic acid binding"/>
    <property type="evidence" value="ECO:0007669"/>
    <property type="project" value="InterPro"/>
</dbReference>
<dbReference type="GO" id="GO:0043137">
    <property type="term" value="P:DNA replication, removal of RNA primer"/>
    <property type="evidence" value="ECO:0007669"/>
    <property type="project" value="TreeGrafter"/>
</dbReference>
<feature type="domain" description="RNase H type-1" evidence="12">
    <location>
        <begin position="87"/>
        <end position="243"/>
    </location>
</feature>
<dbReference type="GO" id="GO:0046872">
    <property type="term" value="F:metal ion binding"/>
    <property type="evidence" value="ECO:0007669"/>
    <property type="project" value="UniProtKB-KW"/>
</dbReference>
<sequence>MFLNKILLTKGAVELAGKKKVYAVKAGRKTGLFTTWDETKAQVDGFPGAKYKGFTTREEAMAYLKEAAAQPLSKQPAAARSADRHAAGDVIIGYSDGGSRNTGNVKNGHVRQGDKAAWAYRLELAGRVVADTGGEWGATNNRMEIMALIKALQKLKALGQTKAEIAMVLDSKYVLDAVTKGWLKSWKRRGWQRSAGELKNAELWRTLDQLLPQFPNLTFSWTKGHADNAGNVFVDELLNQTMDHMGTGGAQSAPTAKPTPSTKISATKPTPPKKAPTTKPTQAEPMTPDVQKSVGDIEKALSQLDLFKDID</sequence>
<dbReference type="FunFam" id="3.40.970.10:FF:000001">
    <property type="entry name" value="Ribonuclease H1"/>
    <property type="match status" value="1"/>
</dbReference>
<evidence type="ECO:0000256" key="10">
    <source>
        <dbReference type="ARBA" id="ARBA00022842"/>
    </source>
</evidence>
<dbReference type="GO" id="GO:0004523">
    <property type="term" value="F:RNA-DNA hybrid ribonuclease activity"/>
    <property type="evidence" value="ECO:0007669"/>
    <property type="project" value="UniProtKB-EC"/>
</dbReference>
<evidence type="ECO:0000256" key="4">
    <source>
        <dbReference type="ARBA" id="ARBA00011245"/>
    </source>
</evidence>